<evidence type="ECO:0000313" key="3">
    <source>
        <dbReference type="Proteomes" id="UP000310477"/>
    </source>
</evidence>
<evidence type="ECO:0000256" key="1">
    <source>
        <dbReference type="SAM" id="Phobius"/>
    </source>
</evidence>
<dbReference type="AlphaFoldDB" id="A0A4U1C994"/>
<feature type="transmembrane region" description="Helical" evidence="1">
    <location>
        <begin position="157"/>
        <end position="179"/>
    </location>
</feature>
<feature type="transmembrane region" description="Helical" evidence="1">
    <location>
        <begin position="128"/>
        <end position="145"/>
    </location>
</feature>
<evidence type="ECO:0000313" key="2">
    <source>
        <dbReference type="EMBL" id="TKC02449.1"/>
    </source>
</evidence>
<keyword evidence="3" id="KW-1185">Reference proteome</keyword>
<keyword evidence="1" id="KW-1133">Transmembrane helix</keyword>
<sequence>MLGIFFIFSIMLFVRKINSFLDRDATTSIFQKQASNNIIINYLPLVFHITIVLFIVISIFSADLLTEDRVMALVNDVSFQFYSTLLLVIISLVNPFTNLSEATILKISEFATQTKNTSLNWVLQCKNFQLLKFLVCTLFIFYFIYNDYLKFPSFNNGIASSIATFLILFYLFNSLVQLFKNPKDFRNANIFRLTVLTQSLKFSFFTIIGVVVLVFIPSEIIGFKFQNNIDPIIFALLAYNIVMVHNEFKILKVIKNYNETQTIKLN</sequence>
<feature type="transmembrane region" description="Helical" evidence="1">
    <location>
        <begin position="229"/>
        <end position="248"/>
    </location>
</feature>
<feature type="transmembrane region" description="Helical" evidence="1">
    <location>
        <begin position="79"/>
        <end position="97"/>
    </location>
</feature>
<dbReference type="EMBL" id="SWBO01000002">
    <property type="protein sequence ID" value="TKC02449.1"/>
    <property type="molecule type" value="Genomic_DNA"/>
</dbReference>
<feature type="transmembrane region" description="Helical" evidence="1">
    <location>
        <begin position="200"/>
        <end position="223"/>
    </location>
</feature>
<name>A0A4U1C994_9SPHI</name>
<dbReference type="OrthoDB" id="764994at2"/>
<accession>A0A4U1C994</accession>
<proteinExistence type="predicted"/>
<gene>
    <name evidence="2" type="ORF">FA045_04005</name>
</gene>
<dbReference type="RefSeq" id="WP_136874721.1">
    <property type="nucleotide sequence ID" value="NZ_SWBO01000002.1"/>
</dbReference>
<organism evidence="2 3">
    <name type="scientific">Pedobacter cryotolerans</name>
    <dbReference type="NCBI Taxonomy" id="2571270"/>
    <lineage>
        <taxon>Bacteria</taxon>
        <taxon>Pseudomonadati</taxon>
        <taxon>Bacteroidota</taxon>
        <taxon>Sphingobacteriia</taxon>
        <taxon>Sphingobacteriales</taxon>
        <taxon>Sphingobacteriaceae</taxon>
        <taxon>Pedobacter</taxon>
    </lineage>
</organism>
<dbReference type="Proteomes" id="UP000310477">
    <property type="component" value="Unassembled WGS sequence"/>
</dbReference>
<comment type="caution">
    <text evidence="2">The sequence shown here is derived from an EMBL/GenBank/DDBJ whole genome shotgun (WGS) entry which is preliminary data.</text>
</comment>
<keyword evidence="1" id="KW-0472">Membrane</keyword>
<reference evidence="2 3" key="1">
    <citation type="submission" date="2019-04" db="EMBL/GenBank/DDBJ databases">
        <title>Pedobacter sp. AR-2-6 sp. nov., isolated from Arctic soil.</title>
        <authorList>
            <person name="Dahal R.H."/>
            <person name="Kim D.-U."/>
        </authorList>
    </citation>
    <scope>NUCLEOTIDE SEQUENCE [LARGE SCALE GENOMIC DNA]</scope>
    <source>
        <strain evidence="2 3">AR-2-6</strain>
    </source>
</reference>
<protein>
    <submittedName>
        <fullName evidence="2">Uncharacterized protein</fullName>
    </submittedName>
</protein>
<keyword evidence="1" id="KW-0812">Transmembrane</keyword>
<feature type="transmembrane region" description="Helical" evidence="1">
    <location>
        <begin position="39"/>
        <end position="59"/>
    </location>
</feature>